<dbReference type="VEuPathDB" id="FungiDB:CPAG_05721"/>
<dbReference type="InterPro" id="IPR013783">
    <property type="entry name" value="Ig-like_fold"/>
</dbReference>
<feature type="region of interest" description="Disordered" evidence="1">
    <location>
        <begin position="165"/>
        <end position="201"/>
    </location>
</feature>
<reference evidence="3" key="2">
    <citation type="journal article" date="2009" name="Genome Res.">
        <title>Comparative genomic analyses of the human fungal pathogens Coccidioides and their relatives.</title>
        <authorList>
            <person name="Sharpton T.J."/>
            <person name="Stajich J.E."/>
            <person name="Rounsley S.D."/>
            <person name="Gardner M.J."/>
            <person name="Wortman J.R."/>
            <person name="Jordar V.S."/>
            <person name="Maiti R."/>
            <person name="Kodira C.D."/>
            <person name="Neafsey D.E."/>
            <person name="Zeng Q."/>
            <person name="Hung C.-Y."/>
            <person name="McMahan C."/>
            <person name="Muszewska A."/>
            <person name="Grynberg M."/>
            <person name="Mandel M.A."/>
            <person name="Kellner E.M."/>
            <person name="Barker B.M."/>
            <person name="Galgiani J.N."/>
            <person name="Orbach M.J."/>
            <person name="Kirkland T.N."/>
            <person name="Cole G.T."/>
            <person name="Henn M.R."/>
            <person name="Birren B.W."/>
            <person name="Taylor J.W."/>
        </authorList>
    </citation>
    <scope>NUCLEOTIDE SEQUENCE [LARGE SCALE GENOMIC DNA]</scope>
    <source>
        <strain evidence="3">RMSCC 3488</strain>
    </source>
</reference>
<organism evidence="2 3">
    <name type="scientific">Coccidioides posadasii RMSCC 3488</name>
    <dbReference type="NCBI Taxonomy" id="454284"/>
    <lineage>
        <taxon>Eukaryota</taxon>
        <taxon>Fungi</taxon>
        <taxon>Dikarya</taxon>
        <taxon>Ascomycota</taxon>
        <taxon>Pezizomycotina</taxon>
        <taxon>Eurotiomycetes</taxon>
        <taxon>Eurotiomycetidae</taxon>
        <taxon>Onygenales</taxon>
        <taxon>Onygenaceae</taxon>
        <taxon>Coccidioides</taxon>
    </lineage>
</organism>
<gene>
    <name evidence="2" type="ORF">CPAG_05721</name>
</gene>
<evidence type="ECO:0000256" key="1">
    <source>
        <dbReference type="SAM" id="MobiDB-lite"/>
    </source>
</evidence>
<feature type="region of interest" description="Disordered" evidence="1">
    <location>
        <begin position="225"/>
        <end position="246"/>
    </location>
</feature>
<dbReference type="Gene3D" id="2.60.40.10">
    <property type="entry name" value="Immunoglobulins"/>
    <property type="match status" value="1"/>
</dbReference>
<evidence type="ECO:0000313" key="3">
    <source>
        <dbReference type="Proteomes" id="UP000054567"/>
    </source>
</evidence>
<feature type="region of interest" description="Disordered" evidence="1">
    <location>
        <begin position="96"/>
        <end position="142"/>
    </location>
</feature>
<proteinExistence type="predicted"/>
<dbReference type="AlphaFoldDB" id="A0A0J6FJ21"/>
<evidence type="ECO:0000313" key="2">
    <source>
        <dbReference type="EMBL" id="KMM69405.1"/>
    </source>
</evidence>
<dbReference type="SUPFAM" id="SSF81296">
    <property type="entry name" value="E set domains"/>
    <property type="match status" value="1"/>
</dbReference>
<feature type="compositionally biased region" description="Low complexity" evidence="1">
    <location>
        <begin position="170"/>
        <end position="201"/>
    </location>
</feature>
<name>A0A0J6FJ21_COCPO</name>
<dbReference type="OrthoDB" id="5364946at2759"/>
<feature type="compositionally biased region" description="Low complexity" evidence="1">
    <location>
        <begin position="227"/>
        <end position="244"/>
    </location>
</feature>
<dbReference type="InterPro" id="IPR014756">
    <property type="entry name" value="Ig_E-set"/>
</dbReference>
<reference evidence="3" key="3">
    <citation type="journal article" date="2010" name="Genome Res.">
        <title>Population genomic sequencing of Coccidioides fungi reveals recent hybridization and transposon control.</title>
        <authorList>
            <person name="Neafsey D.E."/>
            <person name="Barker B.M."/>
            <person name="Sharpton T.J."/>
            <person name="Stajich J.E."/>
            <person name="Park D.J."/>
            <person name="Whiston E."/>
            <person name="Hung C.-Y."/>
            <person name="McMahan C."/>
            <person name="White J."/>
            <person name="Sykes S."/>
            <person name="Heiman D."/>
            <person name="Young S."/>
            <person name="Zeng Q."/>
            <person name="Abouelleil A."/>
            <person name="Aftuck L."/>
            <person name="Bessette D."/>
            <person name="Brown A."/>
            <person name="FitzGerald M."/>
            <person name="Lui A."/>
            <person name="Macdonald J.P."/>
            <person name="Priest M."/>
            <person name="Orbach M.J."/>
            <person name="Galgiani J.N."/>
            <person name="Kirkland T.N."/>
            <person name="Cole G.T."/>
            <person name="Birren B.W."/>
            <person name="Henn M.R."/>
            <person name="Taylor J.W."/>
            <person name="Rounsley S.D."/>
        </authorList>
    </citation>
    <scope>NUCLEOTIDE SEQUENCE [LARGE SCALE GENOMIC DNA]</scope>
    <source>
        <strain evidence="3">RMSCC 3488</strain>
    </source>
</reference>
<dbReference type="PANTHER" id="PTHR40625">
    <property type="entry name" value="GTP-BINDING PROTEIN ESDC-RELATED"/>
    <property type="match status" value="1"/>
</dbReference>
<sequence length="266" mass="29169">MAALQLNFTLDTPGKVKTVHLLGSWDGYRGQLPLSKTSSGGKSASWAGKFRFQSSMLKPGQRYWYYYILDGYHVYHDPDCESTVERTTKRTLNILDVPANMGQKSSSRTSAPSSEVARGRALSPSRIQHPKPSKPYESRRFCESSHVTQRAMDALNARFQAADLSDSDSDISSSPSSAFSSSLRGGSTSPSSISSFSDSSSSCSCQLYAITSSKERVRIHCGGKRCGGSSPCDSSGSDFDSCSSDSDEEYEYARPQLLRQNIRIRR</sequence>
<reference evidence="2 3" key="1">
    <citation type="submission" date="2007-06" db="EMBL/GenBank/DDBJ databases">
        <title>The Genome Sequence of Coccidioides posadasii RMSCC_3488.</title>
        <authorList>
            <consortium name="Coccidioides Genome Resources Consortium"/>
            <consortium name="The Broad Institute Genome Sequencing Platform"/>
            <person name="Henn M.R."/>
            <person name="Sykes S."/>
            <person name="Young S."/>
            <person name="Jaffe D."/>
            <person name="Berlin A."/>
            <person name="Alvarez P."/>
            <person name="Butler J."/>
            <person name="Gnerre S."/>
            <person name="Grabherr M."/>
            <person name="Mauceli E."/>
            <person name="Brockman W."/>
            <person name="Kodira C."/>
            <person name="Alvarado L."/>
            <person name="Zeng Q."/>
            <person name="Crawford M."/>
            <person name="Antoine C."/>
            <person name="Devon K."/>
            <person name="Galgiani J."/>
            <person name="Orsborn K."/>
            <person name="Lewis M.L."/>
            <person name="Nusbaum C."/>
            <person name="Galagan J."/>
            <person name="Birren B."/>
        </authorList>
    </citation>
    <scope>NUCLEOTIDE SEQUENCE [LARGE SCALE GENOMIC DNA]</scope>
    <source>
        <strain evidence="2 3">RMSCC 3488</strain>
    </source>
</reference>
<dbReference type="PANTHER" id="PTHR40625:SF2">
    <property type="entry name" value="GTP-BINDING PROTEIN ESDC"/>
    <property type="match status" value="1"/>
</dbReference>
<feature type="compositionally biased region" description="Polar residues" evidence="1">
    <location>
        <begin position="102"/>
        <end position="113"/>
    </location>
</feature>
<protein>
    <submittedName>
        <fullName evidence="2">ESDC protein</fullName>
    </submittedName>
</protein>
<dbReference type="EMBL" id="DS268111">
    <property type="protein sequence ID" value="KMM69405.1"/>
    <property type="molecule type" value="Genomic_DNA"/>
</dbReference>
<dbReference type="Proteomes" id="UP000054567">
    <property type="component" value="Unassembled WGS sequence"/>
</dbReference>
<accession>A0A0J6FJ21</accession>